<evidence type="ECO:0000256" key="1">
    <source>
        <dbReference type="SAM" id="MobiDB-lite"/>
    </source>
</evidence>
<accession>A0A8D8FWF9</accession>
<reference evidence="2" key="1">
    <citation type="submission" date="2021-05" db="EMBL/GenBank/DDBJ databases">
        <authorList>
            <person name="Alioto T."/>
            <person name="Alioto T."/>
            <person name="Gomez Garrido J."/>
        </authorList>
    </citation>
    <scope>NUCLEOTIDE SEQUENCE</scope>
</reference>
<proteinExistence type="predicted"/>
<dbReference type="EMBL" id="HBUE01102840">
    <property type="protein sequence ID" value="CAG6486146.1"/>
    <property type="molecule type" value="Transcribed_RNA"/>
</dbReference>
<evidence type="ECO:0000313" key="2">
    <source>
        <dbReference type="EMBL" id="CAG6486146.1"/>
    </source>
</evidence>
<feature type="compositionally biased region" description="Low complexity" evidence="1">
    <location>
        <begin position="30"/>
        <end position="69"/>
    </location>
</feature>
<feature type="compositionally biased region" description="Basic residues" evidence="1">
    <location>
        <begin position="1"/>
        <end position="22"/>
    </location>
</feature>
<sequence length="117" mass="13368">MPHRRQPTKRRTLPRKRPRTLPRPRPTPPALTRSSTTRTVCPSSSRRYPSSSNNSSSSSSNSTSRTMTSTVEKLKSRRITLGRKRVGESAITRRKREDPNRHLCFNRMLCCTQDCAA</sequence>
<dbReference type="AlphaFoldDB" id="A0A8D8FWF9"/>
<feature type="region of interest" description="Disordered" evidence="1">
    <location>
        <begin position="1"/>
        <end position="96"/>
    </location>
</feature>
<feature type="compositionally biased region" description="Basic residues" evidence="1">
    <location>
        <begin position="75"/>
        <end position="84"/>
    </location>
</feature>
<protein>
    <submittedName>
        <fullName evidence="2">(northern house mosquito) hypothetical protein</fullName>
    </submittedName>
</protein>
<name>A0A8D8FWF9_CULPI</name>
<organism evidence="2">
    <name type="scientific">Culex pipiens</name>
    <name type="common">House mosquito</name>
    <dbReference type="NCBI Taxonomy" id="7175"/>
    <lineage>
        <taxon>Eukaryota</taxon>
        <taxon>Metazoa</taxon>
        <taxon>Ecdysozoa</taxon>
        <taxon>Arthropoda</taxon>
        <taxon>Hexapoda</taxon>
        <taxon>Insecta</taxon>
        <taxon>Pterygota</taxon>
        <taxon>Neoptera</taxon>
        <taxon>Endopterygota</taxon>
        <taxon>Diptera</taxon>
        <taxon>Nematocera</taxon>
        <taxon>Culicoidea</taxon>
        <taxon>Culicidae</taxon>
        <taxon>Culicinae</taxon>
        <taxon>Culicini</taxon>
        <taxon>Culex</taxon>
        <taxon>Culex</taxon>
    </lineage>
</organism>